<reference evidence="12 13" key="1">
    <citation type="submission" date="2020-10" db="EMBL/GenBank/DDBJ databases">
        <title>Genome sequences of Pseudomonas isolates.</title>
        <authorList>
            <person name="Wessels L."/>
            <person name="Reich F."/>
            <person name="Hammerl J."/>
        </authorList>
    </citation>
    <scope>NUCLEOTIDE SEQUENCE [LARGE SCALE GENOMIC DNA]</scope>
    <source>
        <strain evidence="12 13">20-MO00624-0</strain>
    </source>
</reference>
<feature type="binding site" evidence="7">
    <location>
        <position position="453"/>
    </location>
    <ligand>
        <name>meso-2,6-diaminopimelate</name>
        <dbReference type="ChEBI" id="CHEBI:57791"/>
    </ligand>
</feature>
<dbReference type="Pfam" id="PF02875">
    <property type="entry name" value="Mur_ligase_C"/>
    <property type="match status" value="1"/>
</dbReference>
<feature type="binding site" evidence="7">
    <location>
        <position position="23"/>
    </location>
    <ligand>
        <name>UDP-N-acetyl-alpha-D-muramoyl-L-alanyl-D-glutamate</name>
        <dbReference type="ChEBI" id="CHEBI:83900"/>
    </ligand>
</feature>
<comment type="function">
    <text evidence="7">Catalyzes the addition of meso-diaminopimelic acid to the nucleotide precursor UDP-N-acetylmuramoyl-L-alanyl-D-glutamate (UMAG) in the biosynthesis of bacterial cell-wall peptidoglycan.</text>
</comment>
<organism evidence="12 13">
    <name type="scientific">Pseudomonas luteola</name>
    <dbReference type="NCBI Taxonomy" id="47886"/>
    <lineage>
        <taxon>Bacteria</taxon>
        <taxon>Pseudomonadati</taxon>
        <taxon>Pseudomonadota</taxon>
        <taxon>Gammaproteobacteria</taxon>
        <taxon>Pseudomonadales</taxon>
        <taxon>Pseudomonadaceae</taxon>
        <taxon>Pseudomonas</taxon>
    </lineage>
</organism>
<keyword evidence="3 7" id="KW-0133">Cell shape</keyword>
<comment type="pathway">
    <text evidence="7 8">Cell wall biogenesis; peptidoglycan biosynthesis.</text>
</comment>
<dbReference type="EMBL" id="JADMCD010000002">
    <property type="protein sequence ID" value="MBF8640275.1"/>
    <property type="molecule type" value="Genomic_DNA"/>
</dbReference>
<dbReference type="Gene3D" id="3.90.190.20">
    <property type="entry name" value="Mur ligase, C-terminal domain"/>
    <property type="match status" value="1"/>
</dbReference>
<feature type="binding site" evidence="7">
    <location>
        <position position="457"/>
    </location>
    <ligand>
        <name>meso-2,6-diaminopimelate</name>
        <dbReference type="ChEBI" id="CHEBI:57791"/>
    </ligand>
</feature>
<accession>A0ABS0FIW9</accession>
<dbReference type="RefSeq" id="WP_037029698.1">
    <property type="nucleotide sequence ID" value="NZ_CP069262.1"/>
</dbReference>
<keyword evidence="5 7" id="KW-0131">Cell cycle</keyword>
<feature type="domain" description="Mur ligase C-terminal" evidence="10">
    <location>
        <begin position="329"/>
        <end position="455"/>
    </location>
</feature>
<comment type="similarity">
    <text evidence="1 7">Belongs to the MurCDEF family. MurE subfamily.</text>
</comment>
<evidence type="ECO:0000259" key="9">
    <source>
        <dbReference type="Pfam" id="PF01225"/>
    </source>
</evidence>
<feature type="binding site" evidence="7">
    <location>
        <begin position="150"/>
        <end position="151"/>
    </location>
    <ligand>
        <name>UDP-N-acetyl-alpha-D-muramoyl-L-alanyl-D-glutamate</name>
        <dbReference type="ChEBI" id="CHEBI:83900"/>
    </ligand>
</feature>
<dbReference type="NCBIfam" id="TIGR01085">
    <property type="entry name" value="murE"/>
    <property type="match status" value="1"/>
</dbReference>
<feature type="binding site" evidence="7">
    <location>
        <position position="25"/>
    </location>
    <ligand>
        <name>UDP-N-acetyl-alpha-D-muramoyl-L-alanyl-D-glutamate</name>
        <dbReference type="ChEBI" id="CHEBI:83900"/>
    </ligand>
</feature>
<evidence type="ECO:0000256" key="1">
    <source>
        <dbReference type="ARBA" id="ARBA00005898"/>
    </source>
</evidence>
<feature type="modified residue" description="N6-carboxylysine" evidence="7">
    <location>
        <position position="217"/>
    </location>
</feature>
<dbReference type="SUPFAM" id="SSF53623">
    <property type="entry name" value="MurD-like peptide ligases, catalytic domain"/>
    <property type="match status" value="1"/>
</dbReference>
<dbReference type="NCBIfam" id="NF001126">
    <property type="entry name" value="PRK00139.1-4"/>
    <property type="match status" value="1"/>
</dbReference>
<dbReference type="Gene3D" id="3.40.1390.10">
    <property type="entry name" value="MurE/MurF, N-terminal domain"/>
    <property type="match status" value="1"/>
</dbReference>
<keyword evidence="7 12" id="KW-0436">Ligase</keyword>
<dbReference type="SUPFAM" id="SSF53244">
    <property type="entry name" value="MurD-like peptide ligases, peptide-binding domain"/>
    <property type="match status" value="1"/>
</dbReference>
<evidence type="ECO:0000256" key="7">
    <source>
        <dbReference type="HAMAP-Rule" id="MF_00208"/>
    </source>
</evidence>
<comment type="cofactor">
    <cofactor evidence="7">
        <name>Mg(2+)</name>
        <dbReference type="ChEBI" id="CHEBI:18420"/>
    </cofactor>
</comment>
<dbReference type="InterPro" id="IPR013221">
    <property type="entry name" value="Mur_ligase_cen"/>
</dbReference>
<evidence type="ECO:0000256" key="3">
    <source>
        <dbReference type="ARBA" id="ARBA00022960"/>
    </source>
</evidence>
<comment type="catalytic activity">
    <reaction evidence="7">
        <text>UDP-N-acetyl-alpha-D-muramoyl-L-alanyl-D-glutamate + meso-2,6-diaminopimelate + ATP = UDP-N-acetyl-alpha-D-muramoyl-L-alanyl-gamma-D-glutamyl-meso-2,6-diaminopimelate + ADP + phosphate + H(+)</text>
        <dbReference type="Rhea" id="RHEA:23676"/>
        <dbReference type="ChEBI" id="CHEBI:15378"/>
        <dbReference type="ChEBI" id="CHEBI:30616"/>
        <dbReference type="ChEBI" id="CHEBI:43474"/>
        <dbReference type="ChEBI" id="CHEBI:57791"/>
        <dbReference type="ChEBI" id="CHEBI:83900"/>
        <dbReference type="ChEBI" id="CHEBI:83905"/>
        <dbReference type="ChEBI" id="CHEBI:456216"/>
        <dbReference type="EC" id="6.3.2.13"/>
    </reaction>
</comment>
<evidence type="ECO:0000313" key="13">
    <source>
        <dbReference type="Proteomes" id="UP000626180"/>
    </source>
</evidence>
<keyword evidence="7" id="KW-0963">Cytoplasm</keyword>
<keyword evidence="2 7" id="KW-0132">Cell division</keyword>
<dbReference type="NCBIfam" id="NF001124">
    <property type="entry name" value="PRK00139.1-2"/>
    <property type="match status" value="1"/>
</dbReference>
<feature type="domain" description="Mur ligase central" evidence="11">
    <location>
        <begin position="106"/>
        <end position="306"/>
    </location>
</feature>
<comment type="caution">
    <text evidence="7">Lacks conserved residue(s) required for the propagation of feature annotation.</text>
</comment>
<evidence type="ECO:0000259" key="11">
    <source>
        <dbReference type="Pfam" id="PF08245"/>
    </source>
</evidence>
<keyword evidence="7" id="KW-0067">ATP-binding</keyword>
<comment type="subcellular location">
    <subcellularLocation>
        <location evidence="7 8">Cytoplasm</location>
    </subcellularLocation>
</comment>
<dbReference type="Gene3D" id="3.40.1190.10">
    <property type="entry name" value="Mur-like, catalytic domain"/>
    <property type="match status" value="1"/>
</dbReference>
<feature type="binding site" evidence="7">
    <location>
        <begin position="402"/>
        <end position="405"/>
    </location>
    <ligand>
        <name>meso-2,6-diaminopimelate</name>
        <dbReference type="ChEBI" id="CHEBI:57791"/>
    </ligand>
</feature>
<comment type="caution">
    <text evidence="12">The sequence shown here is derived from an EMBL/GenBank/DDBJ whole genome shotgun (WGS) entry which is preliminary data.</text>
</comment>
<name>A0ABS0FIW9_PSELU</name>
<dbReference type="InterPro" id="IPR035911">
    <property type="entry name" value="MurE/MurF_N"/>
</dbReference>
<dbReference type="PANTHER" id="PTHR23135:SF4">
    <property type="entry name" value="UDP-N-ACETYLMURAMOYL-L-ALANYL-D-GLUTAMATE--2,6-DIAMINOPIMELATE LIGASE MURE HOMOLOG, CHLOROPLASTIC"/>
    <property type="match status" value="1"/>
</dbReference>
<dbReference type="InterPro" id="IPR036615">
    <property type="entry name" value="Mur_ligase_C_dom_sf"/>
</dbReference>
<dbReference type="Pfam" id="PF01225">
    <property type="entry name" value="Mur_ligase"/>
    <property type="match status" value="1"/>
</dbReference>
<feature type="domain" description="Mur ligase N-terminal catalytic" evidence="9">
    <location>
        <begin position="19"/>
        <end position="94"/>
    </location>
</feature>
<evidence type="ECO:0000256" key="2">
    <source>
        <dbReference type="ARBA" id="ARBA00022618"/>
    </source>
</evidence>
<dbReference type="Pfam" id="PF08245">
    <property type="entry name" value="Mur_ligase_M"/>
    <property type="match status" value="1"/>
</dbReference>
<feature type="short sequence motif" description="Meso-diaminopimelate recognition motif" evidence="7">
    <location>
        <begin position="402"/>
        <end position="405"/>
    </location>
</feature>
<keyword evidence="4 7" id="KW-0573">Peptidoglycan synthesis</keyword>
<dbReference type="GO" id="GO:0008765">
    <property type="term" value="F:UDP-N-acetylmuramoylalanyl-D-glutamate-2,6-diaminopimelate ligase activity"/>
    <property type="evidence" value="ECO:0007669"/>
    <property type="project" value="UniProtKB-EC"/>
</dbReference>
<evidence type="ECO:0000256" key="8">
    <source>
        <dbReference type="RuleBase" id="RU004135"/>
    </source>
</evidence>
<feature type="binding site" evidence="7">
    <location>
        <position position="177"/>
    </location>
    <ligand>
        <name>UDP-N-acetyl-alpha-D-muramoyl-L-alanyl-D-glutamate</name>
        <dbReference type="ChEBI" id="CHEBI:83900"/>
    </ligand>
</feature>
<feature type="binding site" evidence="7">
    <location>
        <position position="378"/>
    </location>
    <ligand>
        <name>meso-2,6-diaminopimelate</name>
        <dbReference type="ChEBI" id="CHEBI:57791"/>
    </ligand>
</feature>
<sequence length="487" mass="51765">MMMSLTRLIPQASSDVSVKALCLDSRRIQPGSVFFAVPGGVRDGRLHIAEAIANGASAIVYEADQAPDLPPASVPLVPVKELGAELSAIAGRFYGEPSAALTLIGVTGTNGKTSVTQLIAQACDRLGQRCGIVGTLGTGFWGALEAGRHTTPDPFAVQAALAALKEQGAQAVAMEVSSHGLEQGRVAAVQFDVAVFTNLSRDHLDYHGTMEAYAAAKAKLFQWPSLRARVINLDDEQGCRLAEVEHASRLITFSLENPAATLYCKHIAFSDAGIEASLVTPEGEARLVSPLIGRFNLSNLLAAIGALLGMGFTLSHIQRVMPELQGPVGRMQRLGGGTQPLVVVDYAHTPDALEQVLVALRPHAKGRLICVFGCGGDRDSGKRPLMARIAERLADAVIVTDDNPRTESSARIIDDIRAGFNEPARATFIPARDEAIAYAIGEASRDDVVLIAGKGHEDYQEVNGVRMPFSDLEQAARELVARDESHA</sequence>
<proteinExistence type="inferred from homology"/>
<dbReference type="SUPFAM" id="SSF63418">
    <property type="entry name" value="MurE/MurF N-terminal domain"/>
    <property type="match status" value="1"/>
</dbReference>
<evidence type="ECO:0000256" key="4">
    <source>
        <dbReference type="ARBA" id="ARBA00022984"/>
    </source>
</evidence>
<keyword evidence="13" id="KW-1185">Reference proteome</keyword>
<evidence type="ECO:0000256" key="5">
    <source>
        <dbReference type="ARBA" id="ARBA00023306"/>
    </source>
</evidence>
<keyword evidence="7" id="KW-0460">Magnesium</keyword>
<evidence type="ECO:0000256" key="6">
    <source>
        <dbReference type="ARBA" id="ARBA00023316"/>
    </source>
</evidence>
<dbReference type="InterPro" id="IPR036565">
    <property type="entry name" value="Mur-like_cat_sf"/>
</dbReference>
<feature type="binding site" evidence="7">
    <location>
        <begin position="108"/>
        <end position="114"/>
    </location>
    <ligand>
        <name>ATP</name>
        <dbReference type="ChEBI" id="CHEBI:30616"/>
    </ligand>
</feature>
<feature type="binding site" evidence="7">
    <location>
        <position position="183"/>
    </location>
    <ligand>
        <name>UDP-N-acetyl-alpha-D-muramoyl-L-alanyl-D-glutamate</name>
        <dbReference type="ChEBI" id="CHEBI:83900"/>
    </ligand>
</feature>
<gene>
    <name evidence="7" type="primary">murE</name>
    <name evidence="12" type="ORF">IRZ65_06240</name>
</gene>
<dbReference type="EC" id="6.3.2.13" evidence="7"/>
<comment type="PTM">
    <text evidence="7">Carboxylation is probably crucial for Mg(2+) binding and, consequently, for the gamma-phosphate positioning of ATP.</text>
</comment>
<dbReference type="InterPro" id="IPR000713">
    <property type="entry name" value="Mur_ligase_N"/>
</dbReference>
<dbReference type="HAMAP" id="MF_00208">
    <property type="entry name" value="MurE"/>
    <property type="match status" value="1"/>
</dbReference>
<dbReference type="InterPro" id="IPR004101">
    <property type="entry name" value="Mur_ligase_C"/>
</dbReference>
<feature type="binding site" evidence="7">
    <location>
        <position position="185"/>
    </location>
    <ligand>
        <name>UDP-N-acetyl-alpha-D-muramoyl-L-alanyl-D-glutamate</name>
        <dbReference type="ChEBI" id="CHEBI:83900"/>
    </ligand>
</feature>
<dbReference type="PANTHER" id="PTHR23135">
    <property type="entry name" value="MUR LIGASE FAMILY MEMBER"/>
    <property type="match status" value="1"/>
</dbReference>
<dbReference type="InterPro" id="IPR005761">
    <property type="entry name" value="UDP-N-AcMur-Glu-dNH2Pim_ligase"/>
</dbReference>
<evidence type="ECO:0000313" key="12">
    <source>
        <dbReference type="EMBL" id="MBF8640275.1"/>
    </source>
</evidence>
<evidence type="ECO:0000259" key="10">
    <source>
        <dbReference type="Pfam" id="PF02875"/>
    </source>
</evidence>
<dbReference type="Proteomes" id="UP000626180">
    <property type="component" value="Unassembled WGS sequence"/>
</dbReference>
<protein>
    <recommendedName>
        <fullName evidence="7">UDP-N-acetylmuramoyl-L-alanyl-D-glutamate--2,6-diaminopimelate ligase</fullName>
        <ecNumber evidence="7">6.3.2.13</ecNumber>
    </recommendedName>
    <alternativeName>
        <fullName evidence="7">Meso-A2pm-adding enzyme</fullName>
    </alternativeName>
    <alternativeName>
        <fullName evidence="7">Meso-diaminopimelate-adding enzyme</fullName>
    </alternativeName>
    <alternativeName>
        <fullName evidence="7">UDP-MurNAc-L-Ala-D-Glu:meso-diaminopimelate ligase</fullName>
    </alternativeName>
    <alternativeName>
        <fullName evidence="7">UDP-MurNAc-tripeptide synthetase</fullName>
    </alternativeName>
    <alternativeName>
        <fullName evidence="7">UDP-N-acetylmuramyl-tripeptide synthetase</fullName>
    </alternativeName>
</protein>
<keyword evidence="7" id="KW-0547">Nucleotide-binding</keyword>
<keyword evidence="6 7" id="KW-0961">Cell wall biogenesis/degradation</keyword>